<dbReference type="SMART" id="SM01362">
    <property type="entry name" value="DUF663"/>
    <property type="match status" value="1"/>
</dbReference>
<dbReference type="InterPro" id="IPR039761">
    <property type="entry name" value="Bms1/Tsr1"/>
</dbReference>
<dbReference type="InterPro" id="IPR030387">
    <property type="entry name" value="G_Bms1/Tsr1_dom"/>
</dbReference>
<comment type="similarity">
    <text evidence="4">Belongs to the TRAFAC class translation factor GTPase superfamily. Bms1-like GTPase family. TSR1 subfamily.</text>
</comment>
<dbReference type="AlphaFoldDB" id="A0A4P9XDD5"/>
<dbReference type="PROSITE" id="PS51714">
    <property type="entry name" value="G_BMS1"/>
    <property type="match status" value="1"/>
</dbReference>
<feature type="domain" description="Bms1-type G" evidence="6">
    <location>
        <begin position="87"/>
        <end position="245"/>
    </location>
</feature>
<dbReference type="STRING" id="1555241.A0A4P9XDD5"/>
<organism evidence="7 8">
    <name type="scientific">Caulochytrium protostelioides</name>
    <dbReference type="NCBI Taxonomy" id="1555241"/>
    <lineage>
        <taxon>Eukaryota</taxon>
        <taxon>Fungi</taxon>
        <taxon>Fungi incertae sedis</taxon>
        <taxon>Chytridiomycota</taxon>
        <taxon>Chytridiomycota incertae sedis</taxon>
        <taxon>Chytridiomycetes</taxon>
        <taxon>Caulochytriales</taxon>
        <taxon>Caulochytriaceae</taxon>
        <taxon>Caulochytrium</taxon>
    </lineage>
</organism>
<dbReference type="Pfam" id="PF22298">
    <property type="entry name" value="Tsr1_G-like"/>
    <property type="match status" value="1"/>
</dbReference>
<dbReference type="GO" id="GO:0034511">
    <property type="term" value="F:U3 snoRNA binding"/>
    <property type="evidence" value="ECO:0007669"/>
    <property type="project" value="TreeGrafter"/>
</dbReference>
<dbReference type="OrthoDB" id="119302at2759"/>
<gene>
    <name evidence="7" type="ORF">CXG81DRAFT_9438</name>
</gene>
<evidence type="ECO:0000256" key="1">
    <source>
        <dbReference type="ARBA" id="ARBA00004604"/>
    </source>
</evidence>
<dbReference type="Pfam" id="PF08142">
    <property type="entry name" value="AARP2CN"/>
    <property type="match status" value="1"/>
</dbReference>
<feature type="region of interest" description="Disordered" evidence="5">
    <location>
        <begin position="324"/>
        <end position="348"/>
    </location>
</feature>
<accession>A0A4P9XDD5</accession>
<comment type="subcellular location">
    <subcellularLocation>
        <location evidence="1">Nucleus</location>
        <location evidence="1">Nucleolus</location>
    </subcellularLocation>
</comment>
<evidence type="ECO:0000256" key="5">
    <source>
        <dbReference type="SAM" id="MobiDB-lite"/>
    </source>
</evidence>
<dbReference type="GO" id="GO:0003924">
    <property type="term" value="F:GTPase activity"/>
    <property type="evidence" value="ECO:0007669"/>
    <property type="project" value="TreeGrafter"/>
</dbReference>
<feature type="compositionally biased region" description="Basic residues" evidence="5">
    <location>
        <begin position="38"/>
        <end position="48"/>
    </location>
</feature>
<dbReference type="InterPro" id="IPR007034">
    <property type="entry name" value="BMS1_TSR1_C"/>
</dbReference>
<feature type="region of interest" description="Disordered" evidence="5">
    <location>
        <begin position="418"/>
        <end position="453"/>
    </location>
</feature>
<sequence length="828" mass="92814">MPSPAYSHRPGGLKQHNKAYKTRHATKGALRDAAKGKVPSRHAAAHHSKLVEDQGRHARRNHSKLIGDNKRAEVQRQNRLFQGAHGVTKHIVVVPLCGDVQPQAVVEAVFRDADVPVPEHQLGTYTLQHDKQKLGFFPCNTRSLLPILDAVKAADFVLFVVSALEEVDVAGERLMTAIKSQGLTNYLTVVQHLGTLGPKDHANATKALRTYMLHHFPSCEHKPFDLTNQTDLRKLKLVLCSQHLKGLTWRQYHPYVFAQSAAAETGTLKVTGYLRGANLSAGHLVHIPDHGDFEIERITTNVNRHDPDAQEQLLSAFPADPAARESLQVDRQPDALDAEQTWPTDEELDAADRRVAKLKRAQQLAEQEAASRVGATPQPDGKTVWVPKGTSEYQSAWLADDQIIKASDAPVVAGEDDFEEYSDDGSVSDADDAETTAGSATTAPRKSVHFDDSQFDAQRDEQAYRARLHAAKEDQEFPDEIDFPREVPLRYRLARYRSVASFRTSPWDPYEDLPVDYGRIYEMRHWKQLHHAPDDEVDLEADAAVVGTLVHLYIRAVPKSLETIIRSGTAFVVYGLLPLEQKMTLCNFNLSRLSANLSSISADTETDIQNHDLVIKSKDPVIMQVGFRRFWVQPIYSTATKGGTNNVHKFERFFNPDGAHVASCYLPAFFERAAPALLFTPRAAATPRGDDDDATMQVERDAVIGEEGPLALTATGSLIDHDTSRIVVKRVILTGYPFKVHKRTAVIRHMFFNTEDINYFKPVELWTKRGRTGHIVEPLGTHGYMKCRFDDQIHQQDTVCLDLWKRVFPKYTTRVYRPGELAFKPASQ</sequence>
<dbReference type="InterPro" id="IPR012948">
    <property type="entry name" value="AARP2CN"/>
</dbReference>
<dbReference type="GO" id="GO:0030688">
    <property type="term" value="C:preribosome, small subunit precursor"/>
    <property type="evidence" value="ECO:0007669"/>
    <property type="project" value="TreeGrafter"/>
</dbReference>
<name>A0A4P9XDD5_9FUNG</name>
<keyword evidence="3" id="KW-0539">Nucleus</keyword>
<dbReference type="EMBL" id="ML014122">
    <property type="protein sequence ID" value="RKP03462.1"/>
    <property type="molecule type" value="Genomic_DNA"/>
</dbReference>
<dbReference type="GO" id="GO:0000462">
    <property type="term" value="P:maturation of SSU-rRNA from tricistronic rRNA transcript (SSU-rRNA, 5.8S rRNA, LSU-rRNA)"/>
    <property type="evidence" value="ECO:0007669"/>
    <property type="project" value="TreeGrafter"/>
</dbReference>
<dbReference type="PANTHER" id="PTHR12858:SF1">
    <property type="entry name" value="PRE-RRNA-PROCESSING PROTEIN TSR1 HOMOLOG"/>
    <property type="match status" value="1"/>
</dbReference>
<dbReference type="PANTHER" id="PTHR12858">
    <property type="entry name" value="RIBOSOME BIOGENESIS PROTEIN"/>
    <property type="match status" value="1"/>
</dbReference>
<feature type="region of interest" description="Disordered" evidence="5">
    <location>
        <begin position="367"/>
        <end position="387"/>
    </location>
</feature>
<keyword evidence="8" id="KW-1185">Reference proteome</keyword>
<evidence type="ECO:0000313" key="7">
    <source>
        <dbReference type="EMBL" id="RKP03462.1"/>
    </source>
</evidence>
<evidence type="ECO:0000256" key="3">
    <source>
        <dbReference type="ARBA" id="ARBA00023242"/>
    </source>
</evidence>
<dbReference type="GO" id="GO:0005730">
    <property type="term" value="C:nucleolus"/>
    <property type="evidence" value="ECO:0007669"/>
    <property type="project" value="UniProtKB-SubCell"/>
</dbReference>
<evidence type="ECO:0000313" key="8">
    <source>
        <dbReference type="Proteomes" id="UP000274922"/>
    </source>
</evidence>
<dbReference type="SMART" id="SM00785">
    <property type="entry name" value="AARP2CN"/>
    <property type="match status" value="1"/>
</dbReference>
<dbReference type="Proteomes" id="UP000274922">
    <property type="component" value="Unassembled WGS sequence"/>
</dbReference>
<protein>
    <recommendedName>
        <fullName evidence="6">Bms1-type G domain-containing protein</fullName>
    </recommendedName>
</protein>
<feature type="compositionally biased region" description="Basic residues" evidence="5">
    <location>
        <begin position="15"/>
        <end position="26"/>
    </location>
</feature>
<dbReference type="GO" id="GO:0005525">
    <property type="term" value="F:GTP binding"/>
    <property type="evidence" value="ECO:0007669"/>
    <property type="project" value="TreeGrafter"/>
</dbReference>
<reference evidence="8" key="1">
    <citation type="journal article" date="2018" name="Nat. Microbiol.">
        <title>Leveraging single-cell genomics to expand the fungal tree of life.</title>
        <authorList>
            <person name="Ahrendt S.R."/>
            <person name="Quandt C.A."/>
            <person name="Ciobanu D."/>
            <person name="Clum A."/>
            <person name="Salamov A."/>
            <person name="Andreopoulos B."/>
            <person name="Cheng J.F."/>
            <person name="Woyke T."/>
            <person name="Pelin A."/>
            <person name="Henrissat B."/>
            <person name="Reynolds N.K."/>
            <person name="Benny G.L."/>
            <person name="Smith M.E."/>
            <person name="James T.Y."/>
            <person name="Grigoriev I.V."/>
        </authorList>
    </citation>
    <scope>NUCLEOTIDE SEQUENCE [LARGE SCALE GENOMIC DNA]</scope>
    <source>
        <strain evidence="8">ATCC 52028</strain>
    </source>
</reference>
<evidence type="ECO:0000259" key="6">
    <source>
        <dbReference type="PROSITE" id="PS51714"/>
    </source>
</evidence>
<dbReference type="GO" id="GO:0000479">
    <property type="term" value="P:endonucleolytic cleavage of tricistronic rRNA transcript (SSU-rRNA, 5.8S rRNA, LSU-rRNA)"/>
    <property type="evidence" value="ECO:0007669"/>
    <property type="project" value="TreeGrafter"/>
</dbReference>
<dbReference type="Pfam" id="PF04950">
    <property type="entry name" value="RIBIOP_C"/>
    <property type="match status" value="1"/>
</dbReference>
<keyword evidence="2" id="KW-0690">Ribosome biogenesis</keyword>
<proteinExistence type="inferred from homology"/>
<feature type="region of interest" description="Disordered" evidence="5">
    <location>
        <begin position="1"/>
        <end position="71"/>
    </location>
</feature>
<evidence type="ECO:0000256" key="4">
    <source>
        <dbReference type="ARBA" id="ARBA00038288"/>
    </source>
</evidence>
<evidence type="ECO:0000256" key="2">
    <source>
        <dbReference type="ARBA" id="ARBA00022517"/>
    </source>
</evidence>